<feature type="compositionally biased region" description="Low complexity" evidence="1">
    <location>
        <begin position="56"/>
        <end position="69"/>
    </location>
</feature>
<dbReference type="Proteomes" id="UP000297729">
    <property type="component" value="Unassembled WGS sequence"/>
</dbReference>
<organism evidence="3 4">
    <name type="scientific">Duganella callida</name>
    <dbReference type="NCBI Taxonomy" id="2561932"/>
    <lineage>
        <taxon>Bacteria</taxon>
        <taxon>Pseudomonadati</taxon>
        <taxon>Pseudomonadota</taxon>
        <taxon>Betaproteobacteria</taxon>
        <taxon>Burkholderiales</taxon>
        <taxon>Oxalobacteraceae</taxon>
        <taxon>Telluria group</taxon>
        <taxon>Duganella</taxon>
    </lineage>
</organism>
<evidence type="ECO:0000313" key="4">
    <source>
        <dbReference type="Proteomes" id="UP000297729"/>
    </source>
</evidence>
<name>A0A4Y9SPD1_9BURK</name>
<dbReference type="EMBL" id="SPVG01000049">
    <property type="protein sequence ID" value="TFW28612.1"/>
    <property type="molecule type" value="Genomic_DNA"/>
</dbReference>
<evidence type="ECO:0000313" key="3">
    <source>
        <dbReference type="EMBL" id="TFW28612.1"/>
    </source>
</evidence>
<keyword evidence="4" id="KW-1185">Reference proteome</keyword>
<reference evidence="3 4" key="1">
    <citation type="submission" date="2019-03" db="EMBL/GenBank/DDBJ databases">
        <title>Draft Genome Sequence of Duganella callidus sp. nov., a Novel Duganella Species Isolated from Cultivated Soil.</title>
        <authorList>
            <person name="Raths R."/>
            <person name="Peta V."/>
            <person name="Bucking H."/>
        </authorList>
    </citation>
    <scope>NUCLEOTIDE SEQUENCE [LARGE SCALE GENOMIC DNA]</scope>
    <source>
        <strain evidence="3 4">DN04</strain>
    </source>
</reference>
<protein>
    <submittedName>
        <fullName evidence="3">Uncharacterized protein</fullName>
    </submittedName>
</protein>
<dbReference type="AlphaFoldDB" id="A0A4Y9SPD1"/>
<gene>
    <name evidence="3" type="ORF">E4L98_05305</name>
</gene>
<feature type="non-terminal residue" evidence="3">
    <location>
        <position position="69"/>
    </location>
</feature>
<comment type="caution">
    <text evidence="3">The sequence shown here is derived from an EMBL/GenBank/DDBJ whole genome shotgun (WGS) entry which is preliminary data.</text>
</comment>
<feature type="transmembrane region" description="Helical" evidence="2">
    <location>
        <begin position="12"/>
        <end position="36"/>
    </location>
</feature>
<sequence length="69" mass="6832">MDNHNNKPSTHPIMVIAAVAVVLFCAVGSAAILGWLPSSNANVPDKVAGLPPPPAAQAAAAPAPAQQLA</sequence>
<keyword evidence="2" id="KW-1133">Transmembrane helix</keyword>
<keyword evidence="2" id="KW-0472">Membrane</keyword>
<accession>A0A4Y9SPD1</accession>
<evidence type="ECO:0000256" key="2">
    <source>
        <dbReference type="SAM" id="Phobius"/>
    </source>
</evidence>
<feature type="region of interest" description="Disordered" evidence="1">
    <location>
        <begin position="47"/>
        <end position="69"/>
    </location>
</feature>
<evidence type="ECO:0000256" key="1">
    <source>
        <dbReference type="SAM" id="MobiDB-lite"/>
    </source>
</evidence>
<keyword evidence="2" id="KW-0812">Transmembrane</keyword>
<proteinExistence type="predicted"/>